<protein>
    <submittedName>
        <fullName evidence="1">Uncharacterized protein</fullName>
    </submittedName>
</protein>
<dbReference type="EMBL" id="MAYT01000001">
    <property type="protein sequence ID" value="OCA92865.1"/>
    <property type="molecule type" value="Genomic_DNA"/>
</dbReference>
<proteinExistence type="predicted"/>
<accession>A0A1B9B9U6</accession>
<dbReference type="Proteomes" id="UP000092578">
    <property type="component" value="Unassembled WGS sequence"/>
</dbReference>
<name>A0A1B9B9U6_9BACI</name>
<comment type="caution">
    <text evidence="1">The sequence shown here is derived from an EMBL/GenBank/DDBJ whole genome shotgun (WGS) entry which is preliminary data.</text>
</comment>
<gene>
    <name evidence="1" type="ORF">A8F95_04050</name>
</gene>
<evidence type="ECO:0000313" key="2">
    <source>
        <dbReference type="Proteomes" id="UP000092578"/>
    </source>
</evidence>
<reference evidence="2" key="1">
    <citation type="submission" date="2016-05" db="EMBL/GenBank/DDBJ databases">
        <authorList>
            <person name="Liu B."/>
            <person name="Wang J."/>
            <person name="Zhu Y."/>
            <person name="Liu G."/>
            <person name="Chen Q."/>
            <person name="Chen Z."/>
            <person name="Lan J."/>
            <person name="Che J."/>
            <person name="Ge C."/>
            <person name="Shi H."/>
            <person name="Pan Z."/>
            <person name="Liu X."/>
        </authorList>
    </citation>
    <scope>NUCLEOTIDE SEQUENCE [LARGE SCALE GENOMIC DNA]</scope>
    <source>
        <strain evidence="2">FJAT-27215</strain>
    </source>
</reference>
<dbReference type="RefSeq" id="WP_065409321.1">
    <property type="nucleotide sequence ID" value="NZ_MAYT01000001.1"/>
</dbReference>
<organism evidence="1 2">
    <name type="scientific">Pseudobacillus wudalianchiensis</name>
    <dbReference type="NCBI Taxonomy" id="1743143"/>
    <lineage>
        <taxon>Bacteria</taxon>
        <taxon>Bacillati</taxon>
        <taxon>Bacillota</taxon>
        <taxon>Bacilli</taxon>
        <taxon>Bacillales</taxon>
        <taxon>Bacillaceae</taxon>
        <taxon>Pseudobacillus</taxon>
    </lineage>
</organism>
<keyword evidence="2" id="KW-1185">Reference proteome</keyword>
<evidence type="ECO:0000313" key="1">
    <source>
        <dbReference type="EMBL" id="OCA92865.1"/>
    </source>
</evidence>
<dbReference type="AlphaFoldDB" id="A0A1B9B9U6"/>
<sequence length="99" mass="11348">MQEELKENIQKFYTLMEAYPDTPDSAFDFVVFLRAFLRIKSPLPLPTTEVMTVLKIHKPAVFFSLRGMAKQNDMLGFLTALSTDFEAAEQKLKGLLEMN</sequence>